<dbReference type="EMBL" id="ADNV01000004">
    <property type="protein sequence ID" value="EFG80067.1"/>
    <property type="molecule type" value="Genomic_DNA"/>
</dbReference>
<feature type="non-terminal residue" evidence="1">
    <location>
        <position position="41"/>
    </location>
</feature>
<dbReference type="Proteomes" id="UP000003653">
    <property type="component" value="Unassembled WGS sequence"/>
</dbReference>
<comment type="caution">
    <text evidence="1">The sequence shown here is derived from an EMBL/GenBank/DDBJ whole genome shotgun (WGS) entry which is preliminary data.</text>
</comment>
<proteinExistence type="predicted"/>
<dbReference type="HOGENOM" id="CLU_3281444_0_0_11"/>
<gene>
    <name evidence="1" type="ORF">HMPREF0591_0028</name>
</gene>
<name>D5P1I4_9MYCO</name>
<organism evidence="1 2">
    <name type="scientific">Mycobacterium parascrofulaceum ATCC BAA-614</name>
    <dbReference type="NCBI Taxonomy" id="525368"/>
    <lineage>
        <taxon>Bacteria</taxon>
        <taxon>Bacillati</taxon>
        <taxon>Actinomycetota</taxon>
        <taxon>Actinomycetes</taxon>
        <taxon>Mycobacteriales</taxon>
        <taxon>Mycobacteriaceae</taxon>
        <taxon>Mycobacterium</taxon>
        <taxon>Mycobacterium simiae complex</taxon>
    </lineage>
</organism>
<sequence length="41" mass="4265">MAILTTTMQEKYDGAGGVVPVEIRREGDAVFGADSLAGNSH</sequence>
<keyword evidence="2" id="KW-1185">Reference proteome</keyword>
<evidence type="ECO:0000313" key="1">
    <source>
        <dbReference type="EMBL" id="EFG80067.1"/>
    </source>
</evidence>
<protein>
    <submittedName>
        <fullName evidence="1">Uncharacterized protein</fullName>
    </submittedName>
</protein>
<dbReference type="AlphaFoldDB" id="D5P1I4"/>
<reference evidence="1 2" key="1">
    <citation type="submission" date="2010-04" db="EMBL/GenBank/DDBJ databases">
        <authorList>
            <person name="Muzny D."/>
            <person name="Qin X."/>
            <person name="Deng J."/>
            <person name="Jiang H."/>
            <person name="Liu Y."/>
            <person name="Qu J."/>
            <person name="Song X.-Z."/>
            <person name="Zhang L."/>
            <person name="Thornton R."/>
            <person name="Coyle M."/>
            <person name="Francisco L."/>
            <person name="Jackson L."/>
            <person name="Javaid M."/>
            <person name="Korchina V."/>
            <person name="Kovar C."/>
            <person name="Mata R."/>
            <person name="Mathew T."/>
            <person name="Ngo R."/>
            <person name="Nguyen L."/>
            <person name="Nguyen N."/>
            <person name="Okwuonu G."/>
            <person name="Ongeri F."/>
            <person name="Pham C."/>
            <person name="Simmons D."/>
            <person name="Wilczek-Boney K."/>
            <person name="Hale W."/>
            <person name="Jakkamsetti A."/>
            <person name="Pham P."/>
            <person name="Ruth R."/>
            <person name="San Lucas F."/>
            <person name="Warren J."/>
            <person name="Zhang J."/>
            <person name="Zhao Z."/>
            <person name="Zhou C."/>
            <person name="Zhu D."/>
            <person name="Lee S."/>
            <person name="Bess C."/>
            <person name="Blankenburg K."/>
            <person name="Forbes L."/>
            <person name="Fu Q."/>
            <person name="Gubbala S."/>
            <person name="Hirani K."/>
            <person name="Jayaseelan J.C."/>
            <person name="Lara F."/>
            <person name="Munidasa M."/>
            <person name="Palculict T."/>
            <person name="Patil S."/>
            <person name="Pu L.-L."/>
            <person name="Saada N."/>
            <person name="Tang L."/>
            <person name="Weissenberger G."/>
            <person name="Zhu Y."/>
            <person name="Hemphill L."/>
            <person name="Shang Y."/>
            <person name="Youmans B."/>
            <person name="Ayvaz T."/>
            <person name="Ross M."/>
            <person name="Santibanez J."/>
            <person name="Aqrawi P."/>
            <person name="Gross S."/>
            <person name="Joshi V."/>
            <person name="Fowler G."/>
            <person name="Nazareth L."/>
            <person name="Reid J."/>
            <person name="Worley K."/>
            <person name="Petrosino J."/>
            <person name="Highlander S."/>
            <person name="Gibbs R."/>
        </authorList>
    </citation>
    <scope>NUCLEOTIDE SEQUENCE [LARGE SCALE GENOMIC DNA]</scope>
    <source>
        <strain evidence="1 2">ATCC BAA-614</strain>
    </source>
</reference>
<accession>D5P1I4</accession>
<evidence type="ECO:0000313" key="2">
    <source>
        <dbReference type="Proteomes" id="UP000003653"/>
    </source>
</evidence>